<evidence type="ECO:0000256" key="12">
    <source>
        <dbReference type="ARBA" id="ARBA00047761"/>
    </source>
</evidence>
<comment type="subcellular location">
    <subcellularLocation>
        <location evidence="3">Membrane</location>
        <topology evidence="3">Peripheral membrane protein</topology>
    </subcellularLocation>
</comment>
<accession>A0AAD1U3C8</accession>
<keyword evidence="11" id="KW-0464">Manganese</keyword>
<keyword evidence="10" id="KW-0472">Membrane</keyword>
<comment type="cofactor">
    <cofactor evidence="2">
        <name>Mg(2+)</name>
        <dbReference type="ChEBI" id="CHEBI:18420"/>
    </cofactor>
</comment>
<dbReference type="InterPro" id="IPR036457">
    <property type="entry name" value="PPM-type-like_dom_sf"/>
</dbReference>
<evidence type="ECO:0000256" key="2">
    <source>
        <dbReference type="ARBA" id="ARBA00001946"/>
    </source>
</evidence>
<dbReference type="InterPro" id="IPR015655">
    <property type="entry name" value="PP2C"/>
</dbReference>
<evidence type="ECO:0000259" key="15">
    <source>
        <dbReference type="PROSITE" id="PS51746"/>
    </source>
</evidence>
<dbReference type="CDD" id="cd00143">
    <property type="entry name" value="PP2Cc"/>
    <property type="match status" value="1"/>
</dbReference>
<evidence type="ECO:0000256" key="1">
    <source>
        <dbReference type="ARBA" id="ARBA00001936"/>
    </source>
</evidence>
<reference evidence="16" key="1">
    <citation type="submission" date="2023-07" db="EMBL/GenBank/DDBJ databases">
        <authorList>
            <consortium name="AG Swart"/>
            <person name="Singh M."/>
            <person name="Singh A."/>
            <person name="Seah K."/>
            <person name="Emmerich C."/>
        </authorList>
    </citation>
    <scope>NUCLEOTIDE SEQUENCE</scope>
    <source>
        <strain evidence="16">DP1</strain>
    </source>
</reference>
<keyword evidence="9 14" id="KW-0904">Protein phosphatase</keyword>
<dbReference type="InterPro" id="IPR000222">
    <property type="entry name" value="PP2C_BS"/>
</dbReference>
<comment type="catalytic activity">
    <reaction evidence="12">
        <text>O-phospho-L-seryl-[protein] + H2O = L-seryl-[protein] + phosphate</text>
        <dbReference type="Rhea" id="RHEA:20629"/>
        <dbReference type="Rhea" id="RHEA-COMP:9863"/>
        <dbReference type="Rhea" id="RHEA-COMP:11604"/>
        <dbReference type="ChEBI" id="CHEBI:15377"/>
        <dbReference type="ChEBI" id="CHEBI:29999"/>
        <dbReference type="ChEBI" id="CHEBI:43474"/>
        <dbReference type="ChEBI" id="CHEBI:83421"/>
        <dbReference type="EC" id="3.1.3.16"/>
    </reaction>
</comment>
<keyword evidence="7 14" id="KW-0378">Hydrolase</keyword>
<dbReference type="PROSITE" id="PS51746">
    <property type="entry name" value="PPM_2"/>
    <property type="match status" value="1"/>
</dbReference>
<gene>
    <name evidence="16" type="ORF">ECRASSUSDP1_LOCUS1984</name>
</gene>
<feature type="domain" description="PPM-type phosphatase" evidence="15">
    <location>
        <begin position="185"/>
        <end position="481"/>
    </location>
</feature>
<evidence type="ECO:0000256" key="10">
    <source>
        <dbReference type="ARBA" id="ARBA00023136"/>
    </source>
</evidence>
<sequence>MPTTVSSLRDRDQVYNKGKYRNIKSPYFSVTSIVSKSGKNSQCSNRLTIQTALKNIESHRKVSNLFSGMTISSIGNSKNKNLQTYFKTEKNNEIKATKFNRDFERWTLDQRFQKKSSSAMSLTKYLKNCREKQMQLQSNNKKVVFYPKEKQKSRNASSMTDLHSISLPNYDQPTFSKKEMSNIFGFAANTNQGISRNYNEDRVSIIINATCPKTHNVQNWPTTHFFGVFDGHGGQGCSEFLRVSLHKILYTDPCFPSNPKQALLNAFERAEFLFSEKTRKKSNFEFNHISDPSGSCANVALIVEDMCYIANLGDSRAILSMNCGKSVKSMSTDHKPSCKSETNRIVKNGGSVYQTQVKNNGLKLGPVRVLPGRLSVSRAFGNIEAKTPALGGNPNVLIPVPEIKMFKMDKTTDFLLIGSDGIFEKCSNSYLSKVVWSTMKSQENMNKFNFHQCLGECVDTVLKKSIIAGTLDNISCVIIAMNNLLDNIICPPRKILNLPKKIPGSLMLESNFSKGICKTYSIKNKENAKLPLNVKPLNNRIISTVDVEQFEKAMRKSPQFQKSKVCSSTNMIKQKKQKRGRLSIMDGFKRKTFDLRKSKDRKEVQSPKRGITSVNMNRIVKSSHSCKRMGNN</sequence>
<comment type="similarity">
    <text evidence="4 14">Belongs to the PP2C family.</text>
</comment>
<keyword evidence="17" id="KW-1185">Reference proteome</keyword>
<evidence type="ECO:0000256" key="7">
    <source>
        <dbReference type="ARBA" id="ARBA00022801"/>
    </source>
</evidence>
<dbReference type="PANTHER" id="PTHR13832:SF803">
    <property type="entry name" value="PROTEIN PHOSPHATASE 1G"/>
    <property type="match status" value="1"/>
</dbReference>
<proteinExistence type="inferred from homology"/>
<protein>
    <recommendedName>
        <fullName evidence="5">protein-serine/threonine phosphatase</fullName>
        <ecNumber evidence="5">3.1.3.16</ecNumber>
    </recommendedName>
</protein>
<comment type="catalytic activity">
    <reaction evidence="13">
        <text>O-phospho-L-threonyl-[protein] + H2O = L-threonyl-[protein] + phosphate</text>
        <dbReference type="Rhea" id="RHEA:47004"/>
        <dbReference type="Rhea" id="RHEA-COMP:11060"/>
        <dbReference type="Rhea" id="RHEA-COMP:11605"/>
        <dbReference type="ChEBI" id="CHEBI:15377"/>
        <dbReference type="ChEBI" id="CHEBI:30013"/>
        <dbReference type="ChEBI" id="CHEBI:43474"/>
        <dbReference type="ChEBI" id="CHEBI:61977"/>
        <dbReference type="EC" id="3.1.3.16"/>
    </reaction>
</comment>
<dbReference type="GO" id="GO:0016020">
    <property type="term" value="C:membrane"/>
    <property type="evidence" value="ECO:0007669"/>
    <property type="project" value="UniProtKB-SubCell"/>
</dbReference>
<dbReference type="InterPro" id="IPR001932">
    <property type="entry name" value="PPM-type_phosphatase-like_dom"/>
</dbReference>
<dbReference type="EMBL" id="CAMPGE010001876">
    <property type="protein sequence ID" value="CAI2360680.1"/>
    <property type="molecule type" value="Genomic_DNA"/>
</dbReference>
<keyword evidence="8" id="KW-0460">Magnesium</keyword>
<organism evidence="16 17">
    <name type="scientific">Euplotes crassus</name>
    <dbReference type="NCBI Taxonomy" id="5936"/>
    <lineage>
        <taxon>Eukaryota</taxon>
        <taxon>Sar</taxon>
        <taxon>Alveolata</taxon>
        <taxon>Ciliophora</taxon>
        <taxon>Intramacronucleata</taxon>
        <taxon>Spirotrichea</taxon>
        <taxon>Hypotrichia</taxon>
        <taxon>Euplotida</taxon>
        <taxon>Euplotidae</taxon>
        <taxon>Moneuplotes</taxon>
    </lineage>
</organism>
<dbReference type="Proteomes" id="UP001295684">
    <property type="component" value="Unassembled WGS sequence"/>
</dbReference>
<comment type="cofactor">
    <cofactor evidence="1">
        <name>Mn(2+)</name>
        <dbReference type="ChEBI" id="CHEBI:29035"/>
    </cofactor>
</comment>
<name>A0AAD1U3C8_EUPCR</name>
<evidence type="ECO:0000256" key="4">
    <source>
        <dbReference type="ARBA" id="ARBA00006702"/>
    </source>
</evidence>
<dbReference type="Gene3D" id="3.60.40.10">
    <property type="entry name" value="PPM-type phosphatase domain"/>
    <property type="match status" value="1"/>
</dbReference>
<keyword evidence="6" id="KW-0479">Metal-binding</keyword>
<dbReference type="GO" id="GO:0046872">
    <property type="term" value="F:metal ion binding"/>
    <property type="evidence" value="ECO:0007669"/>
    <property type="project" value="UniProtKB-KW"/>
</dbReference>
<evidence type="ECO:0000256" key="3">
    <source>
        <dbReference type="ARBA" id="ARBA00004170"/>
    </source>
</evidence>
<dbReference type="SUPFAM" id="SSF81606">
    <property type="entry name" value="PP2C-like"/>
    <property type="match status" value="1"/>
</dbReference>
<dbReference type="PROSITE" id="PS01032">
    <property type="entry name" value="PPM_1"/>
    <property type="match status" value="1"/>
</dbReference>
<dbReference type="GO" id="GO:0004722">
    <property type="term" value="F:protein serine/threonine phosphatase activity"/>
    <property type="evidence" value="ECO:0007669"/>
    <property type="project" value="UniProtKB-EC"/>
</dbReference>
<evidence type="ECO:0000256" key="8">
    <source>
        <dbReference type="ARBA" id="ARBA00022842"/>
    </source>
</evidence>
<dbReference type="AlphaFoldDB" id="A0AAD1U3C8"/>
<evidence type="ECO:0000256" key="6">
    <source>
        <dbReference type="ARBA" id="ARBA00022723"/>
    </source>
</evidence>
<dbReference type="EC" id="3.1.3.16" evidence="5"/>
<evidence type="ECO:0000313" key="16">
    <source>
        <dbReference type="EMBL" id="CAI2360680.1"/>
    </source>
</evidence>
<dbReference type="PANTHER" id="PTHR13832">
    <property type="entry name" value="PROTEIN PHOSPHATASE 2C"/>
    <property type="match status" value="1"/>
</dbReference>
<evidence type="ECO:0000256" key="9">
    <source>
        <dbReference type="ARBA" id="ARBA00022912"/>
    </source>
</evidence>
<comment type="caution">
    <text evidence="16">The sequence shown here is derived from an EMBL/GenBank/DDBJ whole genome shotgun (WGS) entry which is preliminary data.</text>
</comment>
<evidence type="ECO:0000256" key="14">
    <source>
        <dbReference type="RuleBase" id="RU003465"/>
    </source>
</evidence>
<dbReference type="Pfam" id="PF00481">
    <property type="entry name" value="PP2C"/>
    <property type="match status" value="1"/>
</dbReference>
<evidence type="ECO:0000256" key="11">
    <source>
        <dbReference type="ARBA" id="ARBA00023211"/>
    </source>
</evidence>
<evidence type="ECO:0000256" key="13">
    <source>
        <dbReference type="ARBA" id="ARBA00048336"/>
    </source>
</evidence>
<evidence type="ECO:0000256" key="5">
    <source>
        <dbReference type="ARBA" id="ARBA00013081"/>
    </source>
</evidence>
<evidence type="ECO:0000313" key="17">
    <source>
        <dbReference type="Proteomes" id="UP001295684"/>
    </source>
</evidence>
<dbReference type="SMART" id="SM00332">
    <property type="entry name" value="PP2Cc"/>
    <property type="match status" value="1"/>
</dbReference>